<evidence type="ECO:0000313" key="1">
    <source>
        <dbReference type="EMBL" id="MFC3087951.1"/>
    </source>
</evidence>
<dbReference type="RefSeq" id="WP_386004287.1">
    <property type="nucleotide sequence ID" value="NZ_JBHUHM010000003.1"/>
</dbReference>
<evidence type="ECO:0000313" key="2">
    <source>
        <dbReference type="Proteomes" id="UP001595445"/>
    </source>
</evidence>
<keyword evidence="2" id="KW-1185">Reference proteome</keyword>
<sequence length="61" mass="6646">MIATWTSLTPGKRETASLIFVAQDPQSIPDTVQSQNSSLFEPDIVFPPARKRTVALIESGT</sequence>
<dbReference type="Proteomes" id="UP001595445">
    <property type="component" value="Unassembled WGS sequence"/>
</dbReference>
<name>A0ABV7DXR4_9RHOB</name>
<proteinExistence type="predicted"/>
<accession>A0ABV7DXR4</accession>
<reference evidence="2" key="1">
    <citation type="journal article" date="2019" name="Int. J. Syst. Evol. Microbiol.">
        <title>The Global Catalogue of Microorganisms (GCM) 10K type strain sequencing project: providing services to taxonomists for standard genome sequencing and annotation.</title>
        <authorList>
            <consortium name="The Broad Institute Genomics Platform"/>
            <consortium name="The Broad Institute Genome Sequencing Center for Infectious Disease"/>
            <person name="Wu L."/>
            <person name="Ma J."/>
        </authorList>
    </citation>
    <scope>NUCLEOTIDE SEQUENCE [LARGE SCALE GENOMIC DNA]</scope>
    <source>
        <strain evidence="2">KCTC 62102</strain>
    </source>
</reference>
<gene>
    <name evidence="1" type="ORF">ACFOD6_18065</name>
</gene>
<comment type="caution">
    <text evidence="1">The sequence shown here is derived from an EMBL/GenBank/DDBJ whole genome shotgun (WGS) entry which is preliminary data.</text>
</comment>
<dbReference type="EMBL" id="JBHRSM010000042">
    <property type="protein sequence ID" value="MFC3087951.1"/>
    <property type="molecule type" value="Genomic_DNA"/>
</dbReference>
<protein>
    <submittedName>
        <fullName evidence="1">Uncharacterized protein</fullName>
    </submittedName>
</protein>
<organism evidence="1 2">
    <name type="scientific">Tabrizicola soli</name>
    <dbReference type="NCBI Taxonomy" id="2185115"/>
    <lineage>
        <taxon>Bacteria</taxon>
        <taxon>Pseudomonadati</taxon>
        <taxon>Pseudomonadota</taxon>
        <taxon>Alphaproteobacteria</taxon>
        <taxon>Rhodobacterales</taxon>
        <taxon>Paracoccaceae</taxon>
        <taxon>Tabrizicola</taxon>
    </lineage>
</organism>